<feature type="compositionally biased region" description="Low complexity" evidence="2">
    <location>
        <begin position="644"/>
        <end position="660"/>
    </location>
</feature>
<feature type="compositionally biased region" description="Polar residues" evidence="2">
    <location>
        <begin position="799"/>
        <end position="810"/>
    </location>
</feature>
<dbReference type="Gene3D" id="1.20.1270.60">
    <property type="entry name" value="Arfaptin homology (AH) domain/BAR domain"/>
    <property type="match status" value="2"/>
</dbReference>
<dbReference type="InterPro" id="IPR027267">
    <property type="entry name" value="AH/BAR_dom_sf"/>
</dbReference>
<dbReference type="OrthoDB" id="5599269at2759"/>
<dbReference type="AlphaFoldDB" id="A0A9Q5HWE8"/>
<dbReference type="PANTHER" id="PTHR31962">
    <property type="entry name" value="SPHINGOLIPID LONG CHAIN BASE-RESPONSIVE PROTEIN PIL1"/>
    <property type="match status" value="1"/>
</dbReference>
<feature type="coiled-coil region" evidence="1">
    <location>
        <begin position="97"/>
        <end position="131"/>
    </location>
</feature>
<dbReference type="Pfam" id="PF13805">
    <property type="entry name" value="Pil1"/>
    <property type="match status" value="1"/>
</dbReference>
<accession>A0A9Q5HWE8</accession>
<dbReference type="PANTHER" id="PTHR31962:SF6">
    <property type="entry name" value="EISOSOME COMPONENT PIL1-DOMAIN-CONTAINING PROTEIN"/>
    <property type="match status" value="1"/>
</dbReference>
<dbReference type="GO" id="GO:0006897">
    <property type="term" value="P:endocytosis"/>
    <property type="evidence" value="ECO:0007669"/>
    <property type="project" value="TreeGrafter"/>
</dbReference>
<dbReference type="GO" id="GO:0008289">
    <property type="term" value="F:lipid binding"/>
    <property type="evidence" value="ECO:0007669"/>
    <property type="project" value="TreeGrafter"/>
</dbReference>
<reference evidence="3" key="1">
    <citation type="submission" date="2016-06" db="EMBL/GenBank/DDBJ databases">
        <title>Draft Genome sequence of the fungus Inonotus baumii.</title>
        <authorList>
            <person name="Zhu H."/>
            <person name="Lin W."/>
        </authorList>
    </citation>
    <scope>NUCLEOTIDE SEQUENCE</scope>
    <source>
        <strain evidence="3">821</strain>
    </source>
</reference>
<protein>
    <recommendedName>
        <fullName evidence="5">Eisosome component PIL1-domain-containing protein</fullName>
    </recommendedName>
</protein>
<dbReference type="EMBL" id="LNZH02000193">
    <property type="protein sequence ID" value="OCB87253.1"/>
    <property type="molecule type" value="Genomic_DNA"/>
</dbReference>
<feature type="region of interest" description="Disordered" evidence="2">
    <location>
        <begin position="213"/>
        <end position="371"/>
    </location>
</feature>
<evidence type="ECO:0000256" key="1">
    <source>
        <dbReference type="SAM" id="Coils"/>
    </source>
</evidence>
<feature type="compositionally biased region" description="Polar residues" evidence="2">
    <location>
        <begin position="228"/>
        <end position="266"/>
    </location>
</feature>
<evidence type="ECO:0008006" key="5">
    <source>
        <dbReference type="Google" id="ProtNLM"/>
    </source>
</evidence>
<feature type="compositionally biased region" description="Polar residues" evidence="2">
    <location>
        <begin position="625"/>
        <end position="643"/>
    </location>
</feature>
<evidence type="ECO:0000313" key="3">
    <source>
        <dbReference type="EMBL" id="OCB87253.1"/>
    </source>
</evidence>
<feature type="compositionally biased region" description="Polar residues" evidence="2">
    <location>
        <begin position="510"/>
        <end position="525"/>
    </location>
</feature>
<comment type="caution">
    <text evidence="3">The sequence shown here is derived from an EMBL/GenBank/DDBJ whole genome shotgun (WGS) entry which is preliminary data.</text>
</comment>
<organism evidence="3 4">
    <name type="scientific">Sanghuangporus baumii</name>
    <name type="common">Phellinus baumii</name>
    <dbReference type="NCBI Taxonomy" id="108892"/>
    <lineage>
        <taxon>Eukaryota</taxon>
        <taxon>Fungi</taxon>
        <taxon>Dikarya</taxon>
        <taxon>Basidiomycota</taxon>
        <taxon>Agaricomycotina</taxon>
        <taxon>Agaricomycetes</taxon>
        <taxon>Hymenochaetales</taxon>
        <taxon>Hymenochaetaceae</taxon>
        <taxon>Sanghuangporus</taxon>
    </lineage>
</organism>
<sequence length="810" mass="85532">MFKSAATKIAHNSTLPALAGKKDLRPLQEMITQEKAVLQSFQRLSHDLTKANDCLRHWGAGEGDDLLDILSASSTLLGNLSSALSQMAHHEASIREHMKAHKNIQQQTELLNNLREQIRNLDWEILSEEARLGDFKRTATKNWLTLKFGGLLEFAEKATIVAEMGKLVIEEIPLETTPPGQSRKFYTAYEKTEKTLTEARRCISEVVFDPQLVPSPSPSKALAPGGRRSSSIDGPPNTGNTSPTVHTQGFGTRTSSGAVPTPTTDEFGNLADRRTSHGQGTTSISMPGGPIHVGDDVSRISSTLGSGGTSNFSSTMSPPGSPSTSRFGGPSGSQFSTFPVRKASLPGPNYGSPPPPADQGLSLQPLNEGPTSSFAAEVENALANASSPIQGKTSLDGPAPSYETHDWTPSFSSSGLPRGAAPPTVESNSWDSAHAPPGPPPAVHVEQPSSTVPQSQSPPSHHTRESEVTEDDEEIQLPYASPSPIEHQLPPVPDDHSSRRVHFGGHQEPDGSNLTSENASVTQKRIPSPPLNDEEAHKAAAREVAREMDMLTFNPPPGPPPGNVDNRAPSPLQPPVPPYAQRGISPPHDFGSTLAPEGTFRGSQTDLRSPAPASNVEAPGPQALDNASSNHQTRPSMSINVQAPSPSYSYGSTNNSTYGTPPEMPAVQPLRTGSPASLGMATPGARTISAAAFKRPGIRTPSGSQSPSDSRPLPDVTPLALRKKKSAGGTSLSSSPYPGSSPNIQQEGAQHDSGADHSTHGSSPPDYESSYDVISSYSDPAAHATQEPRPAGDGYGQGKFSTNLDSEGLR</sequence>
<dbReference type="Proteomes" id="UP000757232">
    <property type="component" value="Unassembled WGS sequence"/>
</dbReference>
<evidence type="ECO:0000313" key="4">
    <source>
        <dbReference type="Proteomes" id="UP000757232"/>
    </source>
</evidence>
<feature type="compositionally biased region" description="Low complexity" evidence="2">
    <location>
        <begin position="728"/>
        <end position="742"/>
    </location>
</feature>
<evidence type="ECO:0000256" key="2">
    <source>
        <dbReference type="SAM" id="MobiDB-lite"/>
    </source>
</evidence>
<feature type="compositionally biased region" description="Basic and acidic residues" evidence="2">
    <location>
        <begin position="534"/>
        <end position="549"/>
    </location>
</feature>
<keyword evidence="4" id="KW-1185">Reference proteome</keyword>
<gene>
    <name evidence="3" type="ORF">A7U60_g5580</name>
</gene>
<keyword evidence="1" id="KW-0175">Coiled coil</keyword>
<dbReference type="GO" id="GO:0070941">
    <property type="term" value="P:eisosome assembly"/>
    <property type="evidence" value="ECO:0007669"/>
    <property type="project" value="TreeGrafter"/>
</dbReference>
<feature type="compositionally biased region" description="Low complexity" evidence="2">
    <location>
        <begin position="313"/>
        <end position="325"/>
    </location>
</feature>
<name>A0A9Q5HWE8_SANBA</name>
<dbReference type="GO" id="GO:0005886">
    <property type="term" value="C:plasma membrane"/>
    <property type="evidence" value="ECO:0007669"/>
    <property type="project" value="TreeGrafter"/>
</dbReference>
<dbReference type="GO" id="GO:0036286">
    <property type="term" value="C:eisosome filament"/>
    <property type="evidence" value="ECO:0007669"/>
    <property type="project" value="TreeGrafter"/>
</dbReference>
<feature type="compositionally biased region" description="Low complexity" evidence="2">
    <location>
        <begin position="443"/>
        <end position="460"/>
    </location>
</feature>
<proteinExistence type="predicted"/>
<dbReference type="InterPro" id="IPR028245">
    <property type="entry name" value="PIL1/LSP1"/>
</dbReference>
<feature type="compositionally biased region" description="Basic and acidic residues" evidence="2">
    <location>
        <begin position="749"/>
        <end position="759"/>
    </location>
</feature>
<feature type="compositionally biased region" description="Polar residues" evidence="2">
    <location>
        <begin position="299"/>
        <end position="312"/>
    </location>
</feature>
<feature type="compositionally biased region" description="Polar residues" evidence="2">
    <location>
        <begin position="361"/>
        <end position="371"/>
    </location>
</feature>
<feature type="region of interest" description="Disordered" evidence="2">
    <location>
        <begin position="385"/>
        <end position="810"/>
    </location>
</feature>